<evidence type="ECO:0000259" key="14">
    <source>
        <dbReference type="SMART" id="SM00093"/>
    </source>
</evidence>
<keyword evidence="3" id="KW-0813">Transport</keyword>
<dbReference type="PROSITE" id="PS00284">
    <property type="entry name" value="SERPIN"/>
    <property type="match status" value="1"/>
</dbReference>
<proteinExistence type="inferred from homology"/>
<protein>
    <recommendedName>
        <fullName evidence="9">Corticosteroid-binding globulin</fullName>
    </recommendedName>
    <alternativeName>
        <fullName evidence="11">Serpin A6</fullName>
    </alternativeName>
    <alternativeName>
        <fullName evidence="10">Transcortin</fullName>
    </alternativeName>
</protein>
<keyword evidence="7" id="KW-0325">Glycoprotein</keyword>
<evidence type="ECO:0000256" key="7">
    <source>
        <dbReference type="ARBA" id="ARBA00023180"/>
    </source>
</evidence>
<sequence length="428" mass="47989">MLLALCACLLWLSPSDLWAVQAEDADADMSGRSQHRVLAPNNVDFAFGLYKHLVALTPGKNVFISPVSISMALSMLSLGAQGQARAQLLQDLGFNITDISEAEIHQGFQRLYHLLTESDTTLEVTMGNTLFLNQSLELRESFSKDTKRYYELDTVVTDFQDWGRAHKQINEHIKNKTHGKAVDLFSELDSPAVLILLNYIFFKGTWKHPFDPASTKEEDFYVNETTLVKVPMMFQSNNIDYLKDPELRCRLVQLDYVGNGTVFLILPDKGQIDAVIEALSRDTIQRWSDSLTSGPVDLYIPKVSISEAYDLGGLLEDMGIADLLTNQANFSGVTQEAQLKMSKVIHKATLQLDEKGAEEATPTGATQNVAPEPLSIHFNQPFIILVFDHFTWSSLFLVKVVDPTQAPTFPRATAWADFRHQELRGKDM</sequence>
<dbReference type="Gene3D" id="3.30.497.10">
    <property type="entry name" value="Antithrombin, subunit I, domain 2"/>
    <property type="match status" value="1"/>
</dbReference>
<dbReference type="PRINTS" id="PR00780">
    <property type="entry name" value="LEUSERPINII"/>
</dbReference>
<dbReference type="CDD" id="cd19554">
    <property type="entry name" value="serpinA6_CBG"/>
    <property type="match status" value="1"/>
</dbReference>
<dbReference type="PANTHER" id="PTHR11461">
    <property type="entry name" value="SERINE PROTEASE INHIBITOR, SERPIN"/>
    <property type="match status" value="1"/>
</dbReference>
<evidence type="ECO:0000256" key="8">
    <source>
        <dbReference type="ARBA" id="ARBA00037222"/>
    </source>
</evidence>
<dbReference type="Gene3D" id="2.30.39.10">
    <property type="entry name" value="Alpha-1-antitrypsin, domain 1"/>
    <property type="match status" value="1"/>
</dbReference>
<dbReference type="InterPro" id="IPR000215">
    <property type="entry name" value="Serpin_fam"/>
</dbReference>
<feature type="signal peptide" evidence="13">
    <location>
        <begin position="1"/>
        <end position="22"/>
    </location>
</feature>
<feature type="chain" id="PRO_5046335945" description="Corticosteroid-binding globulin" evidence="13">
    <location>
        <begin position="23"/>
        <end position="428"/>
    </location>
</feature>
<comment type="function">
    <text evidence="8">Major transport protein for glucocorticoids and progestins in the blood of almost all vertebrate species.</text>
</comment>
<dbReference type="Pfam" id="PF00079">
    <property type="entry name" value="Serpin"/>
    <property type="match status" value="1"/>
</dbReference>
<keyword evidence="5" id="KW-0754">Steroid-binding</keyword>
<evidence type="ECO:0000256" key="11">
    <source>
        <dbReference type="ARBA" id="ARBA00043180"/>
    </source>
</evidence>
<evidence type="ECO:0000256" key="13">
    <source>
        <dbReference type="SAM" id="SignalP"/>
    </source>
</evidence>
<dbReference type="Proteomes" id="UP001314169">
    <property type="component" value="Chromosome 1"/>
</dbReference>
<dbReference type="InterPro" id="IPR023795">
    <property type="entry name" value="Serpin_CS"/>
</dbReference>
<evidence type="ECO:0000256" key="9">
    <source>
        <dbReference type="ARBA" id="ARBA00039186"/>
    </source>
</evidence>
<dbReference type="InterPro" id="IPR042178">
    <property type="entry name" value="Serpin_sf_1"/>
</dbReference>
<dbReference type="InterPro" id="IPR023796">
    <property type="entry name" value="Serpin_dom"/>
</dbReference>
<evidence type="ECO:0000256" key="3">
    <source>
        <dbReference type="ARBA" id="ARBA00022448"/>
    </source>
</evidence>
<dbReference type="EMBL" id="OY882858">
    <property type="protein sequence ID" value="CAK6431758.1"/>
    <property type="molecule type" value="Genomic_DNA"/>
</dbReference>
<comment type="similarity">
    <text evidence="2 12">Belongs to the serpin family.</text>
</comment>
<evidence type="ECO:0000256" key="10">
    <source>
        <dbReference type="ARBA" id="ARBA00041777"/>
    </source>
</evidence>
<evidence type="ECO:0000256" key="4">
    <source>
        <dbReference type="ARBA" id="ARBA00022525"/>
    </source>
</evidence>
<dbReference type="PANTHER" id="PTHR11461:SF34">
    <property type="entry name" value="CORTICOSTEROID-BINDING GLOBULIN"/>
    <property type="match status" value="1"/>
</dbReference>
<evidence type="ECO:0000256" key="1">
    <source>
        <dbReference type="ARBA" id="ARBA00004613"/>
    </source>
</evidence>
<keyword evidence="6" id="KW-0446">Lipid-binding</keyword>
<dbReference type="InterPro" id="IPR036186">
    <property type="entry name" value="Serpin_sf"/>
</dbReference>
<evidence type="ECO:0000256" key="12">
    <source>
        <dbReference type="RuleBase" id="RU000411"/>
    </source>
</evidence>
<evidence type="ECO:0000256" key="5">
    <source>
        <dbReference type="ARBA" id="ARBA00022665"/>
    </source>
</evidence>
<dbReference type="InterPro" id="IPR042185">
    <property type="entry name" value="Serpin_sf_2"/>
</dbReference>
<feature type="domain" description="Serpin" evidence="14">
    <location>
        <begin position="47"/>
        <end position="403"/>
    </location>
</feature>
<keyword evidence="16" id="KW-1185">Reference proteome</keyword>
<dbReference type="SUPFAM" id="SSF56574">
    <property type="entry name" value="Serpins"/>
    <property type="match status" value="1"/>
</dbReference>
<evidence type="ECO:0000313" key="15">
    <source>
        <dbReference type="EMBL" id="CAK6431758.1"/>
    </source>
</evidence>
<dbReference type="SMART" id="SM00093">
    <property type="entry name" value="SERPIN"/>
    <property type="match status" value="1"/>
</dbReference>
<name>A0ABN9Z2D7_PIPNA</name>
<evidence type="ECO:0000256" key="2">
    <source>
        <dbReference type="ARBA" id="ARBA00009500"/>
    </source>
</evidence>
<keyword evidence="4" id="KW-0964">Secreted</keyword>
<organism evidence="15 16">
    <name type="scientific">Pipistrellus nathusii</name>
    <name type="common">Nathusius' pipistrelle</name>
    <dbReference type="NCBI Taxonomy" id="59473"/>
    <lineage>
        <taxon>Eukaryota</taxon>
        <taxon>Metazoa</taxon>
        <taxon>Chordata</taxon>
        <taxon>Craniata</taxon>
        <taxon>Vertebrata</taxon>
        <taxon>Euteleostomi</taxon>
        <taxon>Mammalia</taxon>
        <taxon>Eutheria</taxon>
        <taxon>Laurasiatheria</taxon>
        <taxon>Chiroptera</taxon>
        <taxon>Yangochiroptera</taxon>
        <taxon>Vespertilionidae</taxon>
        <taxon>Pipistrellus</taxon>
    </lineage>
</organism>
<gene>
    <name evidence="15" type="ORF">MPIPNATIZW_LOCUS64</name>
</gene>
<evidence type="ECO:0000256" key="6">
    <source>
        <dbReference type="ARBA" id="ARBA00023121"/>
    </source>
</evidence>
<reference evidence="15" key="1">
    <citation type="submission" date="2023-12" db="EMBL/GenBank/DDBJ databases">
        <authorList>
            <person name="Brown T."/>
        </authorList>
    </citation>
    <scope>NUCLEOTIDE SEQUENCE</scope>
</reference>
<accession>A0ABN9Z2D7</accession>
<keyword evidence="13" id="KW-0732">Signal</keyword>
<comment type="subcellular location">
    <subcellularLocation>
        <location evidence="1">Secreted</location>
    </subcellularLocation>
</comment>
<evidence type="ECO:0000313" key="16">
    <source>
        <dbReference type="Proteomes" id="UP001314169"/>
    </source>
</evidence>